<keyword evidence="5" id="KW-1185">Reference proteome</keyword>
<protein>
    <submittedName>
        <fullName evidence="4">DUF1508 domain-containing protein</fullName>
    </submittedName>
</protein>
<dbReference type="OrthoDB" id="108721at2157"/>
<accession>A0A6B0T4M0</accession>
<organism evidence="4 5">
    <name type="scientific">Halovenus carboxidivorans</name>
    <dbReference type="NCBI Taxonomy" id="2692199"/>
    <lineage>
        <taxon>Archaea</taxon>
        <taxon>Methanobacteriati</taxon>
        <taxon>Methanobacteriota</taxon>
        <taxon>Stenosarchaea group</taxon>
        <taxon>Halobacteria</taxon>
        <taxon>Halobacteriales</taxon>
        <taxon>Haloarculaceae</taxon>
        <taxon>Halovenus</taxon>
    </lineage>
</organism>
<dbReference type="EMBL" id="WUUT01000001">
    <property type="protein sequence ID" value="MXR50171.1"/>
    <property type="molecule type" value="Genomic_DNA"/>
</dbReference>
<dbReference type="Gene3D" id="2.30.29.80">
    <property type="match status" value="1"/>
</dbReference>
<evidence type="ECO:0000313" key="4">
    <source>
        <dbReference type="EMBL" id="MXR50171.1"/>
    </source>
</evidence>
<name>A0A6B0T4M0_9EURY</name>
<gene>
    <name evidence="4" type="ORF">GRX03_00915</name>
</gene>
<evidence type="ECO:0000256" key="1">
    <source>
        <dbReference type="SAM" id="MobiDB-lite"/>
    </source>
</evidence>
<feature type="domain" description="Amphi-Trp" evidence="3">
    <location>
        <begin position="1"/>
        <end position="80"/>
    </location>
</feature>
<dbReference type="InterPro" id="IPR010879">
    <property type="entry name" value="DUF1508"/>
</dbReference>
<dbReference type="Pfam" id="PF20068">
    <property type="entry name" value="Amphi-Trp"/>
    <property type="match status" value="1"/>
</dbReference>
<evidence type="ECO:0000259" key="3">
    <source>
        <dbReference type="Pfam" id="PF20068"/>
    </source>
</evidence>
<dbReference type="InterPro" id="IPR051141">
    <property type="entry name" value="UPF0339_domain"/>
</dbReference>
<feature type="region of interest" description="Disordered" evidence="1">
    <location>
        <begin position="111"/>
        <end position="161"/>
    </location>
</feature>
<feature type="domain" description="DUF1508" evidence="2">
    <location>
        <begin position="167"/>
        <end position="214"/>
    </location>
</feature>
<dbReference type="NCBIfam" id="TIGR04354">
    <property type="entry name" value="amphi-Trp"/>
    <property type="match status" value="1"/>
</dbReference>
<evidence type="ECO:0000259" key="2">
    <source>
        <dbReference type="Pfam" id="PF07411"/>
    </source>
</evidence>
<proteinExistence type="predicted"/>
<dbReference type="RefSeq" id="WP_159762327.1">
    <property type="nucleotide sequence ID" value="NZ_WUUT01000001.1"/>
</dbReference>
<comment type="caution">
    <text evidence="4">The sequence shown here is derived from an EMBL/GenBank/DDBJ whole genome shotgun (WGS) entry which is preliminary data.</text>
</comment>
<dbReference type="SUPFAM" id="SSF160113">
    <property type="entry name" value="YegP-like"/>
    <property type="match status" value="2"/>
</dbReference>
<dbReference type="Pfam" id="PF07411">
    <property type="entry name" value="DUF1508"/>
    <property type="match status" value="2"/>
</dbReference>
<reference evidence="4 5" key="1">
    <citation type="submission" date="2019-12" db="EMBL/GenBank/DDBJ databases">
        <title>Isolation and characterization of three novel carbon monoxide-oxidizing members of Halobacteria from salione crusts and soils.</title>
        <authorList>
            <person name="Myers M.R."/>
            <person name="King G.M."/>
        </authorList>
    </citation>
    <scope>NUCLEOTIDE SEQUENCE [LARGE SCALE GENOMIC DNA]</scope>
    <source>
        <strain evidence="4 5">WSH3</strain>
    </source>
</reference>
<sequence length="217" mass="24432">MTEETVHETEEKRSRRGISSFLRRISNRLRRGEPVPVDEEQTVTVEPAEEAELEVEVEREGGDVSLEIEVEWPEEEGGEIETETQASKATFVLYEDDGGEHRWRLRHDNGNIIADGSEGYSSKQKAEQGLESVKKNVAGAPIDDLSKDEQEEPQEGTSKATFELYEDKQEKWRWRLVHDNGNIIADCGRGYSSKQKCKQGLNSVRSNAPGAPVETEA</sequence>
<dbReference type="InterPro" id="IPR036913">
    <property type="entry name" value="YegP-like_sf"/>
</dbReference>
<dbReference type="PANTHER" id="PTHR40606:SF1">
    <property type="entry name" value="UPF0339 PROTEIN YEGP"/>
    <property type="match status" value="1"/>
</dbReference>
<dbReference type="NCBIfam" id="NF041908">
    <property type="entry name" value="HVO_2922"/>
    <property type="match status" value="2"/>
</dbReference>
<dbReference type="InterPro" id="IPR027598">
    <property type="entry name" value="Amphi-Trp_dom"/>
</dbReference>
<feature type="domain" description="DUF1508" evidence="2">
    <location>
        <begin position="96"/>
        <end position="144"/>
    </location>
</feature>
<dbReference type="Proteomes" id="UP000466535">
    <property type="component" value="Unassembled WGS sequence"/>
</dbReference>
<dbReference type="AlphaFoldDB" id="A0A6B0T4M0"/>
<evidence type="ECO:0000313" key="5">
    <source>
        <dbReference type="Proteomes" id="UP000466535"/>
    </source>
</evidence>
<feature type="compositionally biased region" description="Basic and acidic residues" evidence="1">
    <location>
        <begin position="124"/>
        <end position="134"/>
    </location>
</feature>
<dbReference type="PANTHER" id="PTHR40606">
    <property type="match status" value="1"/>
</dbReference>